<dbReference type="EMBL" id="QHHU01000030">
    <property type="protein sequence ID" value="RSM42226.1"/>
    <property type="molecule type" value="Genomic_DNA"/>
</dbReference>
<comment type="caution">
    <text evidence="2">The sequence shown here is derived from an EMBL/GenBank/DDBJ whole genome shotgun (WGS) entry which is preliminary data.</text>
</comment>
<feature type="domain" description="Transcription regulator PadR N-terminal" evidence="1">
    <location>
        <begin position="13"/>
        <end position="87"/>
    </location>
</feature>
<evidence type="ECO:0000313" key="2">
    <source>
        <dbReference type="EMBL" id="RSM42226.1"/>
    </source>
</evidence>
<dbReference type="PANTHER" id="PTHR43252:SF7">
    <property type="entry name" value="TRANSCRIPTIONAL REGULATOR YQJI"/>
    <property type="match status" value="1"/>
</dbReference>
<organism evidence="2 3">
    <name type="scientific">Amycolatopsis balhimycina DSM 5908</name>
    <dbReference type="NCBI Taxonomy" id="1081091"/>
    <lineage>
        <taxon>Bacteria</taxon>
        <taxon>Bacillati</taxon>
        <taxon>Actinomycetota</taxon>
        <taxon>Actinomycetes</taxon>
        <taxon>Pseudonocardiales</taxon>
        <taxon>Pseudonocardiaceae</taxon>
        <taxon>Amycolatopsis</taxon>
    </lineage>
</organism>
<protein>
    <submittedName>
        <fullName evidence="2">PadR family transcriptional regulator</fullName>
    </submittedName>
</protein>
<dbReference type="Pfam" id="PF03551">
    <property type="entry name" value="PadR"/>
    <property type="match status" value="1"/>
</dbReference>
<dbReference type="Proteomes" id="UP000286716">
    <property type="component" value="Unassembled WGS sequence"/>
</dbReference>
<reference evidence="2 3" key="1">
    <citation type="submission" date="2018-05" db="EMBL/GenBank/DDBJ databases">
        <title>Evolution of GPA BGCs.</title>
        <authorList>
            <person name="Waglechner N."/>
            <person name="Wright G.D."/>
        </authorList>
    </citation>
    <scope>NUCLEOTIDE SEQUENCE [LARGE SCALE GENOMIC DNA]</scope>
    <source>
        <strain evidence="2 3">DSM 5908</strain>
    </source>
</reference>
<sequence length="209" mass="24142">MASAKLTPLGIAVLELLHEKPMHPYEMAQLMRERYVDTRVNVKAGSLYHTVERLHRSGFVEVVDTQRDGRRPERTVYGMTQSGLDEFNQRGRELLGDVIKEYPAFLSGLAVIDELGREASLLELEHRVTRLRAGVAADQAVLDHLAGDGTPEIYWLDWRYQCDHRKFELEWTERLLEDLQSGRIPFHDSDKETHLTLITKEDDDERKTS</sequence>
<gene>
    <name evidence="2" type="ORF">DMA12_21805</name>
</gene>
<keyword evidence="3" id="KW-1185">Reference proteome</keyword>
<dbReference type="InterPro" id="IPR036388">
    <property type="entry name" value="WH-like_DNA-bd_sf"/>
</dbReference>
<dbReference type="RefSeq" id="WP_020643454.1">
    <property type="nucleotide sequence ID" value="NZ_QHHU01000030.1"/>
</dbReference>
<dbReference type="OrthoDB" id="8443918at2"/>
<dbReference type="AlphaFoldDB" id="A0A428WGQ7"/>
<dbReference type="PANTHER" id="PTHR43252">
    <property type="entry name" value="TRANSCRIPTIONAL REGULATOR YQJI"/>
    <property type="match status" value="1"/>
</dbReference>
<dbReference type="SUPFAM" id="SSF46785">
    <property type="entry name" value="Winged helix' DNA-binding domain"/>
    <property type="match status" value="1"/>
</dbReference>
<dbReference type="InterPro" id="IPR005149">
    <property type="entry name" value="Tscrpt_reg_PadR_N"/>
</dbReference>
<evidence type="ECO:0000313" key="3">
    <source>
        <dbReference type="Proteomes" id="UP000286716"/>
    </source>
</evidence>
<proteinExistence type="predicted"/>
<evidence type="ECO:0000259" key="1">
    <source>
        <dbReference type="Pfam" id="PF03551"/>
    </source>
</evidence>
<name>A0A428WGQ7_AMYBA</name>
<dbReference type="InterPro" id="IPR036390">
    <property type="entry name" value="WH_DNA-bd_sf"/>
</dbReference>
<dbReference type="Gene3D" id="1.10.10.10">
    <property type="entry name" value="Winged helix-like DNA-binding domain superfamily/Winged helix DNA-binding domain"/>
    <property type="match status" value="1"/>
</dbReference>
<accession>A0A428WGQ7</accession>